<evidence type="ECO:0000313" key="2">
    <source>
        <dbReference type="EnsemblPlants" id="PAC:32953123.CDS.1"/>
    </source>
</evidence>
<evidence type="ECO:0000313" key="3">
    <source>
        <dbReference type="Proteomes" id="UP000006727"/>
    </source>
</evidence>
<reference evidence="2" key="3">
    <citation type="submission" date="2020-12" db="UniProtKB">
        <authorList>
            <consortium name="EnsemblPlants"/>
        </authorList>
    </citation>
    <scope>IDENTIFICATION</scope>
</reference>
<dbReference type="Gramene" id="Pp3c5_12260V3.1">
    <property type="protein sequence ID" value="PAC:32953123.CDS.1"/>
    <property type="gene ID" value="Pp3c5_12260"/>
</dbReference>
<evidence type="ECO:0000313" key="1">
    <source>
        <dbReference type="EMBL" id="PNR53895.1"/>
    </source>
</evidence>
<reference evidence="1 3" key="2">
    <citation type="journal article" date="2018" name="Plant J.">
        <title>The Physcomitrella patens chromosome-scale assembly reveals moss genome structure and evolution.</title>
        <authorList>
            <person name="Lang D."/>
            <person name="Ullrich K.K."/>
            <person name="Murat F."/>
            <person name="Fuchs J."/>
            <person name="Jenkins J."/>
            <person name="Haas F.B."/>
            <person name="Piednoel M."/>
            <person name="Gundlach H."/>
            <person name="Van Bel M."/>
            <person name="Meyberg R."/>
            <person name="Vives C."/>
            <person name="Morata J."/>
            <person name="Symeonidi A."/>
            <person name="Hiss M."/>
            <person name="Muchero W."/>
            <person name="Kamisugi Y."/>
            <person name="Saleh O."/>
            <person name="Blanc G."/>
            <person name="Decker E.L."/>
            <person name="van Gessel N."/>
            <person name="Grimwood J."/>
            <person name="Hayes R.D."/>
            <person name="Graham S.W."/>
            <person name="Gunter L.E."/>
            <person name="McDaniel S.F."/>
            <person name="Hoernstein S.N.W."/>
            <person name="Larsson A."/>
            <person name="Li F.W."/>
            <person name="Perroud P.F."/>
            <person name="Phillips J."/>
            <person name="Ranjan P."/>
            <person name="Rokshar D.S."/>
            <person name="Rothfels C.J."/>
            <person name="Schneider L."/>
            <person name="Shu S."/>
            <person name="Stevenson D.W."/>
            <person name="Thummler F."/>
            <person name="Tillich M."/>
            <person name="Villarreal Aguilar J.C."/>
            <person name="Widiez T."/>
            <person name="Wong G.K."/>
            <person name="Wymore A."/>
            <person name="Zhang Y."/>
            <person name="Zimmer A.D."/>
            <person name="Quatrano R.S."/>
            <person name="Mayer K.F.X."/>
            <person name="Goodstein D."/>
            <person name="Casacuberta J.M."/>
            <person name="Vandepoele K."/>
            <person name="Reski R."/>
            <person name="Cuming A.C."/>
            <person name="Tuskan G.A."/>
            <person name="Maumus F."/>
            <person name="Salse J."/>
            <person name="Schmutz J."/>
            <person name="Rensing S.A."/>
        </authorList>
    </citation>
    <scope>NUCLEOTIDE SEQUENCE [LARGE SCALE GENOMIC DNA]</scope>
    <source>
        <strain evidence="2 3">cv. Gransden 2004</strain>
    </source>
</reference>
<protein>
    <submittedName>
        <fullName evidence="1 2">Uncharacterized protein</fullName>
    </submittedName>
</protein>
<accession>A0A2K1KJF6</accession>
<proteinExistence type="predicted"/>
<dbReference type="Proteomes" id="UP000006727">
    <property type="component" value="Chromosome 5"/>
</dbReference>
<gene>
    <name evidence="1" type="ORF">PHYPA_007570</name>
</gene>
<sequence>MAMRSSSVGSVFLYVRPVIQFTDDDEIVGCRLGTSEAHIFGGRDLLKGTIYWCRLPGINGVQLAHIYFTYCCIRT</sequence>
<reference evidence="1 3" key="1">
    <citation type="journal article" date="2008" name="Science">
        <title>The Physcomitrella genome reveals evolutionary insights into the conquest of land by plants.</title>
        <authorList>
            <person name="Rensing S."/>
            <person name="Lang D."/>
            <person name="Zimmer A."/>
            <person name="Terry A."/>
            <person name="Salamov A."/>
            <person name="Shapiro H."/>
            <person name="Nishiyama T."/>
            <person name="Perroud P.-F."/>
            <person name="Lindquist E."/>
            <person name="Kamisugi Y."/>
            <person name="Tanahashi T."/>
            <person name="Sakakibara K."/>
            <person name="Fujita T."/>
            <person name="Oishi K."/>
            <person name="Shin-I T."/>
            <person name="Kuroki Y."/>
            <person name="Toyoda A."/>
            <person name="Suzuki Y."/>
            <person name="Hashimoto A."/>
            <person name="Yamaguchi K."/>
            <person name="Sugano A."/>
            <person name="Kohara Y."/>
            <person name="Fujiyama A."/>
            <person name="Anterola A."/>
            <person name="Aoki S."/>
            <person name="Ashton N."/>
            <person name="Barbazuk W.B."/>
            <person name="Barker E."/>
            <person name="Bennetzen J."/>
            <person name="Bezanilla M."/>
            <person name="Blankenship R."/>
            <person name="Cho S.H."/>
            <person name="Dutcher S."/>
            <person name="Estelle M."/>
            <person name="Fawcett J.A."/>
            <person name="Gundlach H."/>
            <person name="Hanada K."/>
            <person name="Heyl A."/>
            <person name="Hicks K.A."/>
            <person name="Hugh J."/>
            <person name="Lohr M."/>
            <person name="Mayer K."/>
            <person name="Melkozernov A."/>
            <person name="Murata T."/>
            <person name="Nelson D."/>
            <person name="Pils B."/>
            <person name="Prigge M."/>
            <person name="Reiss B."/>
            <person name="Renner T."/>
            <person name="Rombauts S."/>
            <person name="Rushton P."/>
            <person name="Sanderfoot A."/>
            <person name="Schween G."/>
            <person name="Shiu S.-H."/>
            <person name="Stueber K."/>
            <person name="Theodoulou F.L."/>
            <person name="Tu H."/>
            <person name="Van de Peer Y."/>
            <person name="Verrier P.J."/>
            <person name="Waters E."/>
            <person name="Wood A."/>
            <person name="Yang L."/>
            <person name="Cove D."/>
            <person name="Cuming A."/>
            <person name="Hasebe M."/>
            <person name="Lucas S."/>
            <person name="Mishler D.B."/>
            <person name="Reski R."/>
            <person name="Grigoriev I."/>
            <person name="Quatrano R.S."/>
            <person name="Boore J.L."/>
        </authorList>
    </citation>
    <scope>NUCLEOTIDE SEQUENCE [LARGE SCALE GENOMIC DNA]</scope>
    <source>
        <strain evidence="2 3">cv. Gransden 2004</strain>
    </source>
</reference>
<dbReference type="EnsemblPlants" id="Pp3c5_12260V3.1">
    <property type="protein sequence ID" value="PAC:32953123.CDS.1"/>
    <property type="gene ID" value="Pp3c5_12260"/>
</dbReference>
<dbReference type="EMBL" id="ABEU02000005">
    <property type="protein sequence ID" value="PNR53895.1"/>
    <property type="molecule type" value="Genomic_DNA"/>
</dbReference>
<organism evidence="1">
    <name type="scientific">Physcomitrium patens</name>
    <name type="common">Spreading-leaved earth moss</name>
    <name type="synonym">Physcomitrella patens</name>
    <dbReference type="NCBI Taxonomy" id="3218"/>
    <lineage>
        <taxon>Eukaryota</taxon>
        <taxon>Viridiplantae</taxon>
        <taxon>Streptophyta</taxon>
        <taxon>Embryophyta</taxon>
        <taxon>Bryophyta</taxon>
        <taxon>Bryophytina</taxon>
        <taxon>Bryopsida</taxon>
        <taxon>Funariidae</taxon>
        <taxon>Funariales</taxon>
        <taxon>Funariaceae</taxon>
        <taxon>Physcomitrium</taxon>
    </lineage>
</organism>
<keyword evidence="3" id="KW-1185">Reference proteome</keyword>
<name>A0A2K1KJF6_PHYPA</name>
<dbReference type="AlphaFoldDB" id="A0A2K1KJF6"/>